<dbReference type="AlphaFoldDB" id="A0AAD3Y819"/>
<organism evidence="6 7">
    <name type="scientific">Nepenthes gracilis</name>
    <name type="common">Slender pitcher plant</name>
    <dbReference type="NCBI Taxonomy" id="150966"/>
    <lineage>
        <taxon>Eukaryota</taxon>
        <taxon>Viridiplantae</taxon>
        <taxon>Streptophyta</taxon>
        <taxon>Embryophyta</taxon>
        <taxon>Tracheophyta</taxon>
        <taxon>Spermatophyta</taxon>
        <taxon>Magnoliopsida</taxon>
        <taxon>eudicotyledons</taxon>
        <taxon>Gunneridae</taxon>
        <taxon>Pentapetalae</taxon>
        <taxon>Caryophyllales</taxon>
        <taxon>Nepenthaceae</taxon>
        <taxon>Nepenthes</taxon>
    </lineage>
</organism>
<protein>
    <recommendedName>
        <fullName evidence="5">Gnk2-homologous domain-containing protein</fullName>
    </recommendedName>
</protein>
<proteinExistence type="predicted"/>
<evidence type="ECO:0000256" key="3">
    <source>
        <dbReference type="SAM" id="MobiDB-lite"/>
    </source>
</evidence>
<keyword evidence="2" id="KW-0677">Repeat</keyword>
<gene>
    <name evidence="6" type="ORF">Nepgr_032129</name>
</gene>
<feature type="compositionally biased region" description="Low complexity" evidence="3">
    <location>
        <begin position="257"/>
        <end position="266"/>
    </location>
</feature>
<dbReference type="Proteomes" id="UP001279734">
    <property type="component" value="Unassembled WGS sequence"/>
</dbReference>
<dbReference type="Pfam" id="PF01657">
    <property type="entry name" value="Stress-antifung"/>
    <property type="match status" value="2"/>
</dbReference>
<keyword evidence="1 4" id="KW-0732">Signal</keyword>
<dbReference type="EMBL" id="BSYO01000038">
    <property type="protein sequence ID" value="GMH30286.1"/>
    <property type="molecule type" value="Genomic_DNA"/>
</dbReference>
<feature type="domain" description="Gnk2-homologous" evidence="5">
    <location>
        <begin position="28"/>
        <end position="130"/>
    </location>
</feature>
<keyword evidence="7" id="KW-1185">Reference proteome</keyword>
<dbReference type="InterPro" id="IPR002902">
    <property type="entry name" value="GNK2"/>
</dbReference>
<evidence type="ECO:0000256" key="4">
    <source>
        <dbReference type="SAM" id="SignalP"/>
    </source>
</evidence>
<dbReference type="InterPro" id="IPR038408">
    <property type="entry name" value="GNK2_sf"/>
</dbReference>
<evidence type="ECO:0000256" key="1">
    <source>
        <dbReference type="ARBA" id="ARBA00022729"/>
    </source>
</evidence>
<comment type="caution">
    <text evidence="6">The sequence shown here is derived from an EMBL/GenBank/DDBJ whole genome shotgun (WGS) entry which is preliminary data.</text>
</comment>
<accession>A0AAD3Y819</accession>
<feature type="compositionally biased region" description="Low complexity" evidence="3">
    <location>
        <begin position="276"/>
        <end position="316"/>
    </location>
</feature>
<feature type="chain" id="PRO_5041970481" description="Gnk2-homologous domain-containing protein" evidence="4">
    <location>
        <begin position="26"/>
        <end position="356"/>
    </location>
</feature>
<evidence type="ECO:0000256" key="2">
    <source>
        <dbReference type="ARBA" id="ARBA00022737"/>
    </source>
</evidence>
<feature type="region of interest" description="Disordered" evidence="3">
    <location>
        <begin position="257"/>
        <end position="316"/>
    </location>
</feature>
<dbReference type="Gene3D" id="3.30.430.20">
    <property type="entry name" value="Gnk2 domain, C-X8-C-X2-C motif"/>
    <property type="match status" value="2"/>
</dbReference>
<evidence type="ECO:0000313" key="7">
    <source>
        <dbReference type="Proteomes" id="UP001279734"/>
    </source>
</evidence>
<evidence type="ECO:0000313" key="6">
    <source>
        <dbReference type="EMBL" id="GMH30286.1"/>
    </source>
</evidence>
<dbReference type="PROSITE" id="PS51473">
    <property type="entry name" value="GNK2"/>
    <property type="match status" value="2"/>
</dbReference>
<name>A0AAD3Y819_NEPGR</name>
<feature type="signal peptide" evidence="4">
    <location>
        <begin position="1"/>
        <end position="25"/>
    </location>
</feature>
<reference evidence="6" key="1">
    <citation type="submission" date="2023-05" db="EMBL/GenBank/DDBJ databases">
        <title>Nepenthes gracilis genome sequencing.</title>
        <authorList>
            <person name="Fukushima K."/>
        </authorList>
    </citation>
    <scope>NUCLEOTIDE SEQUENCE</scope>
    <source>
        <strain evidence="6">SING2019-196</strain>
    </source>
</reference>
<evidence type="ECO:0000259" key="5">
    <source>
        <dbReference type="PROSITE" id="PS51473"/>
    </source>
</evidence>
<feature type="domain" description="Gnk2-homologous" evidence="5">
    <location>
        <begin position="136"/>
        <end position="242"/>
    </location>
</feature>
<dbReference type="PANTHER" id="PTHR32099:SF51">
    <property type="entry name" value="CYSTEINE-RICH RECEPTOR-LIKE PROTEIN KINASE 25 ISOFORM X1"/>
    <property type="match status" value="1"/>
</dbReference>
<dbReference type="CDD" id="cd23509">
    <property type="entry name" value="Gnk2-like"/>
    <property type="match status" value="2"/>
</dbReference>
<sequence>MAVLSHISKIILITLISFLFLPCNAEVQYVEYYCYDNGNYTKNSTYQENLVQALSDLYSEASVDSFHSTTSGSGDNQVSALYYCRGDLTLPECQSCVKLAALAVFKSCFGQKEAIIWYEFCTLRYANRRIVGEEDVGRGVYWLSQRVVDDGGEFNQTVDAGFTALIHEAVSNSTDYFATGEADVTASDKVYGLVQCSPDITATECENCLKYALNQTNICCIGRIFGILFLPSCQIRYGMSLFYQTAAAPLLSPLVSPSNSSLSPSPDSLPSPDSSPSPSSDSSTGSNSSTSPPLDSPSSPRSSDSSSTAAASPSTLISSIGRFHKNHGGSRQTRPPYGAVVATVMTISAVSLFIGV</sequence>
<dbReference type="PANTHER" id="PTHR32099">
    <property type="entry name" value="CYSTEINE-RICH REPEAT SECRETORY PROTEIN"/>
    <property type="match status" value="1"/>
</dbReference>